<dbReference type="SUPFAM" id="SSF49742">
    <property type="entry name" value="PHM/PNGase F"/>
    <property type="match status" value="2"/>
</dbReference>
<evidence type="ECO:0000259" key="4">
    <source>
        <dbReference type="PROSITE" id="PS50836"/>
    </source>
</evidence>
<dbReference type="CDD" id="cd09631">
    <property type="entry name" value="DOMON_DOH"/>
    <property type="match status" value="1"/>
</dbReference>
<dbReference type="PRINTS" id="PR00767">
    <property type="entry name" value="DBMONOXGNASE"/>
</dbReference>
<comment type="caution">
    <text evidence="5">The sequence shown here is derived from an EMBL/GenBank/DDBJ whole genome shotgun (WGS) entry which is preliminary data.</text>
</comment>
<dbReference type="InterPro" id="IPR045266">
    <property type="entry name" value="DOH_DOMON"/>
</dbReference>
<dbReference type="InterPro" id="IPR005018">
    <property type="entry name" value="DOMON_domain"/>
</dbReference>
<dbReference type="PROSITE" id="PS50836">
    <property type="entry name" value="DOMON"/>
    <property type="match status" value="1"/>
</dbReference>
<dbReference type="GO" id="GO:0005615">
    <property type="term" value="C:extracellular space"/>
    <property type="evidence" value="ECO:0007669"/>
    <property type="project" value="TreeGrafter"/>
</dbReference>
<evidence type="ECO:0000313" key="6">
    <source>
        <dbReference type="Proteomes" id="UP000094527"/>
    </source>
</evidence>
<evidence type="ECO:0000256" key="1">
    <source>
        <dbReference type="ARBA" id="ARBA00010676"/>
    </source>
</evidence>
<dbReference type="InterPro" id="IPR028460">
    <property type="entry name" value="Tbh/DBH"/>
</dbReference>
<dbReference type="STRING" id="48709.A0A1D2NJT2"/>
<dbReference type="PANTHER" id="PTHR10157">
    <property type="entry name" value="DOPAMINE BETA HYDROXYLASE RELATED"/>
    <property type="match status" value="1"/>
</dbReference>
<keyword evidence="2" id="KW-1015">Disulfide bond</keyword>
<protein>
    <recommendedName>
        <fullName evidence="4">DOMON domain-containing protein</fullName>
    </recommendedName>
</protein>
<dbReference type="Gene3D" id="2.60.120.310">
    <property type="entry name" value="Copper type II, ascorbate-dependent monooxygenase, N-terminal domain"/>
    <property type="match status" value="1"/>
</dbReference>
<dbReference type="GO" id="GO:0004500">
    <property type="term" value="F:dopamine beta-monooxygenase activity"/>
    <property type="evidence" value="ECO:0007669"/>
    <property type="project" value="InterPro"/>
</dbReference>
<organism evidence="5 6">
    <name type="scientific">Orchesella cincta</name>
    <name type="common">Springtail</name>
    <name type="synonym">Podura cincta</name>
    <dbReference type="NCBI Taxonomy" id="48709"/>
    <lineage>
        <taxon>Eukaryota</taxon>
        <taxon>Metazoa</taxon>
        <taxon>Ecdysozoa</taxon>
        <taxon>Arthropoda</taxon>
        <taxon>Hexapoda</taxon>
        <taxon>Collembola</taxon>
        <taxon>Entomobryomorpha</taxon>
        <taxon>Entomobryoidea</taxon>
        <taxon>Orchesellidae</taxon>
        <taxon>Orchesellinae</taxon>
        <taxon>Orchesella</taxon>
    </lineage>
</organism>
<accession>A0A1D2NJT2</accession>
<reference evidence="5 6" key="1">
    <citation type="journal article" date="2016" name="Genome Biol. Evol.">
        <title>Gene Family Evolution Reflects Adaptation to Soil Environmental Stressors in the Genome of the Collembolan Orchesella cincta.</title>
        <authorList>
            <person name="Faddeeva-Vakhrusheva A."/>
            <person name="Derks M.F."/>
            <person name="Anvar S.Y."/>
            <person name="Agamennone V."/>
            <person name="Suring W."/>
            <person name="Smit S."/>
            <person name="van Straalen N.M."/>
            <person name="Roelofs D."/>
        </authorList>
    </citation>
    <scope>NUCLEOTIDE SEQUENCE [LARGE SCALE GENOMIC DNA]</scope>
    <source>
        <tissue evidence="5">Mixed pool</tissue>
    </source>
</reference>
<dbReference type="InterPro" id="IPR008977">
    <property type="entry name" value="PHM/PNGase_F_dom_sf"/>
</dbReference>
<dbReference type="GO" id="GO:0042420">
    <property type="term" value="P:dopamine catabolic process"/>
    <property type="evidence" value="ECO:0007669"/>
    <property type="project" value="TreeGrafter"/>
</dbReference>
<proteinExistence type="inferred from homology"/>
<evidence type="ECO:0000313" key="5">
    <source>
        <dbReference type="EMBL" id="ODN05533.1"/>
    </source>
</evidence>
<dbReference type="SMART" id="SM00664">
    <property type="entry name" value="DoH"/>
    <property type="match status" value="1"/>
</dbReference>
<dbReference type="Gene3D" id="2.60.120.230">
    <property type="match status" value="1"/>
</dbReference>
<dbReference type="EMBL" id="LJIJ01000021">
    <property type="protein sequence ID" value="ODN05533.1"/>
    <property type="molecule type" value="Genomic_DNA"/>
</dbReference>
<dbReference type="PANTHER" id="PTHR10157:SF23">
    <property type="entry name" value="MOXD1 HOMOLOG 1"/>
    <property type="match status" value="1"/>
</dbReference>
<name>A0A1D2NJT2_ORCCI</name>
<dbReference type="GO" id="GO:0005507">
    <property type="term" value="F:copper ion binding"/>
    <property type="evidence" value="ECO:0007669"/>
    <property type="project" value="InterPro"/>
</dbReference>
<dbReference type="Proteomes" id="UP000094527">
    <property type="component" value="Unassembled WGS sequence"/>
</dbReference>
<feature type="domain" description="DOMON" evidence="4">
    <location>
        <begin position="88"/>
        <end position="204"/>
    </location>
</feature>
<dbReference type="SUPFAM" id="SSF49344">
    <property type="entry name" value="CBD9-like"/>
    <property type="match status" value="1"/>
</dbReference>
<dbReference type="InterPro" id="IPR014784">
    <property type="entry name" value="Cu2_ascorb_mOase-like_C"/>
</dbReference>
<dbReference type="FunFam" id="2.60.120.230:FF:000001">
    <property type="entry name" value="Monooxygenase, DBH-like 1"/>
    <property type="match status" value="1"/>
</dbReference>
<sequence length="724" mass="82715">MFQLASKQSSLQLIVFLWKINLPVQSLFSELKMTEHKRDRGGGGRNLLSKRACVYALFVIVLNLAIQSESYLVDSNPYRHVEALDDEGKYILEWMINWETKRVIFNVTVATKGYVGFGLTRRGKMTGADIVIGGVSPEGKPYFTDRHALGHQLPVLDAQQDWICHEAWERGEHTFLSFSRAFDTCDKEDYPITEDVMSIIWAYGENDDVVEYHFQNRGNRDVYLLDPDLTPRIAQPMYRTKNPKELGDLKVWSINKLEVIPPVETYYTCSFHKAPRSPKKGHIVGFNTVLHSDLERRHINQFFLYRCHPPQGRDAAAFFERYVRNRGEQCYTLNSASNKIPTMNCREPVHIWSAGGKPVFLPGHVGIPLAESPNEYFMLQAHYENPERLPGMRLRYSLEIFYTPNPRKHDAGVMITGHAVPGSPSILIPPSSLGHVIHGICGADCTKQMFPESGVQVFATSLHTHTNGRGARLLHVRDDHELPWISFDDNYHFKFQQTRILRKERTILPGDQIITRCAYETTGKKQAIVGGLSLRNEVCVGVMWYYNKIKGYGICNSEIKSKQYYTRLGISNTTWSNAHLETIMNTPSNPVGFTMSEIFSHHFKWNIARRAQLLDDHRFLPQVTQCPTLIPGMEVPRRRQVSTSATPTLQRYVIGGGKQNEVSKSEYSSVYSKDVVPYERPGVCVKEQKQVVQVNTNEYQSPVVTQQFPPGTWWSVDTKTEGYN</sequence>
<dbReference type="InterPro" id="IPR036939">
    <property type="entry name" value="Cu2_ascorb_mOase_N_sf"/>
</dbReference>
<dbReference type="InterPro" id="IPR000945">
    <property type="entry name" value="DBH-like"/>
</dbReference>
<dbReference type="OrthoDB" id="10003276at2759"/>
<dbReference type="InterPro" id="IPR024548">
    <property type="entry name" value="Cu2_monoox_C"/>
</dbReference>
<dbReference type="AlphaFoldDB" id="A0A1D2NJT2"/>
<dbReference type="GO" id="GO:0030667">
    <property type="term" value="C:secretory granule membrane"/>
    <property type="evidence" value="ECO:0007669"/>
    <property type="project" value="TreeGrafter"/>
</dbReference>
<dbReference type="GO" id="GO:0006589">
    <property type="term" value="P:octopamine biosynthetic process"/>
    <property type="evidence" value="ECO:0007669"/>
    <property type="project" value="TreeGrafter"/>
</dbReference>
<gene>
    <name evidence="5" type="ORF">Ocin01_01099</name>
</gene>
<keyword evidence="3" id="KW-0325">Glycoprotein</keyword>
<comment type="similarity">
    <text evidence="1">Belongs to the copper type II ascorbate-dependent monooxygenase family.</text>
</comment>
<evidence type="ECO:0000256" key="2">
    <source>
        <dbReference type="ARBA" id="ARBA00023157"/>
    </source>
</evidence>
<dbReference type="OMA" id="WICHEAW"/>
<dbReference type="Pfam" id="PF03351">
    <property type="entry name" value="DOMON"/>
    <property type="match status" value="1"/>
</dbReference>
<dbReference type="Pfam" id="PF01082">
    <property type="entry name" value="Cu2_monooxygen"/>
    <property type="match status" value="1"/>
</dbReference>
<dbReference type="Pfam" id="PF03712">
    <property type="entry name" value="Cu2_monoox_C"/>
    <property type="match status" value="1"/>
</dbReference>
<dbReference type="InterPro" id="IPR000323">
    <property type="entry name" value="Cu2_ascorb_mOase_N"/>
</dbReference>
<dbReference type="GO" id="GO:0042421">
    <property type="term" value="P:norepinephrine biosynthetic process"/>
    <property type="evidence" value="ECO:0007669"/>
    <property type="project" value="TreeGrafter"/>
</dbReference>
<evidence type="ECO:0000256" key="3">
    <source>
        <dbReference type="ARBA" id="ARBA00023180"/>
    </source>
</evidence>
<keyword evidence="6" id="KW-1185">Reference proteome</keyword>